<evidence type="ECO:0000256" key="8">
    <source>
        <dbReference type="ARBA" id="ARBA00023047"/>
    </source>
</evidence>
<name>A0ABY2D3C8_9GAMM</name>
<keyword evidence="10" id="KW-0626">Porin</keyword>
<evidence type="ECO:0000256" key="12">
    <source>
        <dbReference type="ARBA" id="ARBA00023139"/>
    </source>
</evidence>
<evidence type="ECO:0000256" key="14">
    <source>
        <dbReference type="ARBA" id="ARBA00023288"/>
    </source>
</evidence>
<dbReference type="Gene3D" id="1.20.5.70">
    <property type="match status" value="1"/>
</dbReference>
<evidence type="ECO:0000256" key="6">
    <source>
        <dbReference type="ARBA" id="ARBA00022692"/>
    </source>
</evidence>
<accession>A0ABY2D3C8</accession>
<dbReference type="InterPro" id="IPR040716">
    <property type="entry name" value="Wza_C"/>
</dbReference>
<feature type="domain" description="Outer-membrane lipoprotein Wza C-terminal" evidence="17">
    <location>
        <begin position="339"/>
        <end position="368"/>
    </location>
</feature>
<protein>
    <submittedName>
        <fullName evidence="19">Polysaccharide export protein Wza</fullName>
    </submittedName>
</protein>
<evidence type="ECO:0000259" key="16">
    <source>
        <dbReference type="Pfam" id="PF02563"/>
    </source>
</evidence>
<feature type="chain" id="PRO_5045581866" evidence="15">
    <location>
        <begin position="26"/>
        <end position="371"/>
    </location>
</feature>
<feature type="domain" description="SLBB" evidence="18">
    <location>
        <begin position="250"/>
        <end position="336"/>
    </location>
</feature>
<organism evidence="19 20">
    <name type="scientific">Halomonas marinisediminis</name>
    <dbReference type="NCBI Taxonomy" id="2546095"/>
    <lineage>
        <taxon>Bacteria</taxon>
        <taxon>Pseudomonadati</taxon>
        <taxon>Pseudomonadota</taxon>
        <taxon>Gammaproteobacteria</taxon>
        <taxon>Oceanospirillales</taxon>
        <taxon>Halomonadaceae</taxon>
        <taxon>Halomonas</taxon>
    </lineage>
</organism>
<dbReference type="RefSeq" id="WP_132045327.1">
    <property type="nucleotide sequence ID" value="NZ_SLTR01000027.1"/>
</dbReference>
<dbReference type="NCBIfam" id="NF011658">
    <property type="entry name" value="PRK15078.1"/>
    <property type="match status" value="1"/>
</dbReference>
<keyword evidence="14" id="KW-0449">Lipoprotein</keyword>
<keyword evidence="6" id="KW-0812">Transmembrane</keyword>
<evidence type="ECO:0000256" key="9">
    <source>
        <dbReference type="ARBA" id="ARBA00023065"/>
    </source>
</evidence>
<evidence type="ECO:0000313" key="20">
    <source>
        <dbReference type="Proteomes" id="UP000294823"/>
    </source>
</evidence>
<keyword evidence="20" id="KW-1185">Reference proteome</keyword>
<evidence type="ECO:0000256" key="13">
    <source>
        <dbReference type="ARBA" id="ARBA00023237"/>
    </source>
</evidence>
<feature type="domain" description="SLBB" evidence="18">
    <location>
        <begin position="165"/>
        <end position="243"/>
    </location>
</feature>
<comment type="similarity">
    <text evidence="2">Belongs to the BexD/CtrA/VexA family.</text>
</comment>
<evidence type="ECO:0000256" key="11">
    <source>
        <dbReference type="ARBA" id="ARBA00023136"/>
    </source>
</evidence>
<evidence type="ECO:0000256" key="7">
    <source>
        <dbReference type="ARBA" id="ARBA00022729"/>
    </source>
</evidence>
<dbReference type="InterPro" id="IPR054765">
    <property type="entry name" value="SLBB_dom"/>
</dbReference>
<keyword evidence="12" id="KW-0564">Palmitate</keyword>
<evidence type="ECO:0000256" key="4">
    <source>
        <dbReference type="ARBA" id="ARBA00022452"/>
    </source>
</evidence>
<comment type="caution">
    <text evidence="19">The sequence shown here is derived from an EMBL/GenBank/DDBJ whole genome shotgun (WGS) entry which is preliminary data.</text>
</comment>
<evidence type="ECO:0000256" key="15">
    <source>
        <dbReference type="SAM" id="SignalP"/>
    </source>
</evidence>
<dbReference type="InterPro" id="IPR049712">
    <property type="entry name" value="Poly_export"/>
</dbReference>
<keyword evidence="3" id="KW-0813">Transport</keyword>
<keyword evidence="5" id="KW-0762">Sugar transport</keyword>
<proteinExistence type="inferred from homology"/>
<dbReference type="EMBL" id="SLTR01000027">
    <property type="protein sequence ID" value="TDA95752.1"/>
    <property type="molecule type" value="Genomic_DNA"/>
</dbReference>
<dbReference type="Pfam" id="PF02563">
    <property type="entry name" value="Poly_export"/>
    <property type="match status" value="1"/>
</dbReference>
<dbReference type="PANTHER" id="PTHR33619:SF3">
    <property type="entry name" value="POLYSACCHARIDE EXPORT PROTEIN GFCE-RELATED"/>
    <property type="match status" value="1"/>
</dbReference>
<evidence type="ECO:0000256" key="10">
    <source>
        <dbReference type="ARBA" id="ARBA00023114"/>
    </source>
</evidence>
<dbReference type="Pfam" id="PF22461">
    <property type="entry name" value="SLBB_2"/>
    <property type="match status" value="2"/>
</dbReference>
<dbReference type="PANTHER" id="PTHR33619">
    <property type="entry name" value="POLYSACCHARIDE EXPORT PROTEIN GFCE-RELATED"/>
    <property type="match status" value="1"/>
</dbReference>
<keyword evidence="8" id="KW-0625">Polysaccharide transport</keyword>
<reference evidence="19 20" key="1">
    <citation type="submission" date="2019-03" db="EMBL/GenBank/DDBJ databases">
        <title>Halomonas marinisediminis sp. nov., a moderately halophilic bacterium isolated from the Bohai Gulf.</title>
        <authorList>
            <person name="Ji X."/>
        </authorList>
    </citation>
    <scope>NUCLEOTIDE SEQUENCE [LARGE SCALE GENOMIC DNA]</scope>
    <source>
        <strain evidence="19 20">204</strain>
    </source>
</reference>
<evidence type="ECO:0000259" key="18">
    <source>
        <dbReference type="Pfam" id="PF22461"/>
    </source>
</evidence>
<evidence type="ECO:0000256" key="5">
    <source>
        <dbReference type="ARBA" id="ARBA00022597"/>
    </source>
</evidence>
<gene>
    <name evidence="19" type="ORF">E0702_15135</name>
</gene>
<dbReference type="Gene3D" id="3.30.1950.10">
    <property type="entry name" value="wza like domain"/>
    <property type="match status" value="1"/>
</dbReference>
<feature type="signal peptide" evidence="15">
    <location>
        <begin position="1"/>
        <end position="25"/>
    </location>
</feature>
<dbReference type="Proteomes" id="UP000294823">
    <property type="component" value="Unassembled WGS sequence"/>
</dbReference>
<dbReference type="PROSITE" id="PS51257">
    <property type="entry name" value="PROKAR_LIPOPROTEIN"/>
    <property type="match status" value="1"/>
</dbReference>
<sequence>MRRIRRFTQSLALSGTVLLTGCSLAPGGHIDYDAEIAPIDDLVEIQPITPALVANYRQTVSRVTPMPDDLRQAIDNYQYHVGPGDVLTIIVYDHPELTIPAGSERSPEQAGNKVRRDGTIFYPYIGRVKVAGRTLDEIRNELARRLAGYLAEPQVDVRIASYNAKKVYVSGSVQEPGALPITNMPMTLLDAISQAGGAQPDANWHEVILTRNGVEERISLYALTRQGDQSQNRLMRDGDVLHVPSAANQGVAVMGQVRRPGNLELGNERLSLTDAISRSGGVNEETAEPTGIFVIRTNDVQDPDKLATVFQLDITNAVSFGMGSHFELQPQDVVYVTTAPVARWNRVISLLLPSLVLPGNVASSASDVRDL</sequence>
<keyword evidence="7 15" id="KW-0732">Signal</keyword>
<evidence type="ECO:0000259" key="17">
    <source>
        <dbReference type="Pfam" id="PF18412"/>
    </source>
</evidence>
<keyword evidence="13" id="KW-0998">Cell outer membrane</keyword>
<dbReference type="InterPro" id="IPR003715">
    <property type="entry name" value="Poly_export_N"/>
</dbReference>
<dbReference type="Pfam" id="PF18412">
    <property type="entry name" value="Wza_C"/>
    <property type="match status" value="1"/>
</dbReference>
<feature type="domain" description="Polysaccharide export protein N-terminal" evidence="16">
    <location>
        <begin position="76"/>
        <end position="159"/>
    </location>
</feature>
<evidence type="ECO:0000256" key="1">
    <source>
        <dbReference type="ARBA" id="ARBA00004571"/>
    </source>
</evidence>
<keyword evidence="9" id="KW-0406">Ion transport</keyword>
<evidence type="ECO:0000256" key="2">
    <source>
        <dbReference type="ARBA" id="ARBA00009450"/>
    </source>
</evidence>
<keyword evidence="4" id="KW-1134">Transmembrane beta strand</keyword>
<evidence type="ECO:0000256" key="3">
    <source>
        <dbReference type="ARBA" id="ARBA00022448"/>
    </source>
</evidence>
<dbReference type="Gene3D" id="3.10.560.10">
    <property type="entry name" value="Outer membrane lipoprotein wza domain like"/>
    <property type="match status" value="2"/>
</dbReference>
<keyword evidence="11" id="KW-0472">Membrane</keyword>
<evidence type="ECO:0000313" key="19">
    <source>
        <dbReference type="EMBL" id="TDA95752.1"/>
    </source>
</evidence>
<comment type="subcellular location">
    <subcellularLocation>
        <location evidence="1">Cell outer membrane</location>
        <topology evidence="1">Multi-pass membrane protein</topology>
    </subcellularLocation>
</comment>